<evidence type="ECO:0000313" key="1">
    <source>
        <dbReference type="Proteomes" id="UP000887540"/>
    </source>
</evidence>
<name>A0A914CES0_9BILA</name>
<dbReference type="AlphaFoldDB" id="A0A914CES0"/>
<dbReference type="Proteomes" id="UP000887540">
    <property type="component" value="Unplaced"/>
</dbReference>
<accession>A0A914CES0</accession>
<evidence type="ECO:0000313" key="2">
    <source>
        <dbReference type="WBParaSite" id="ACRNAN_scaffold10103.g12778.t1"/>
    </source>
</evidence>
<keyword evidence="1" id="KW-1185">Reference proteome</keyword>
<sequence length="38" mass="4390">MEQAIKSYKSSTAEEDAEAEQTILAIPEIKNRFENYLQ</sequence>
<proteinExistence type="predicted"/>
<organism evidence="1 2">
    <name type="scientific">Acrobeloides nanus</name>
    <dbReference type="NCBI Taxonomy" id="290746"/>
    <lineage>
        <taxon>Eukaryota</taxon>
        <taxon>Metazoa</taxon>
        <taxon>Ecdysozoa</taxon>
        <taxon>Nematoda</taxon>
        <taxon>Chromadorea</taxon>
        <taxon>Rhabditida</taxon>
        <taxon>Tylenchina</taxon>
        <taxon>Cephalobomorpha</taxon>
        <taxon>Cephaloboidea</taxon>
        <taxon>Cephalobidae</taxon>
        <taxon>Acrobeloides</taxon>
    </lineage>
</organism>
<protein>
    <submittedName>
        <fullName evidence="2">Uncharacterized protein</fullName>
    </submittedName>
</protein>
<reference evidence="2" key="1">
    <citation type="submission" date="2022-11" db="UniProtKB">
        <authorList>
            <consortium name="WormBaseParasite"/>
        </authorList>
    </citation>
    <scope>IDENTIFICATION</scope>
</reference>
<dbReference type="WBParaSite" id="ACRNAN_scaffold10103.g12778.t1">
    <property type="protein sequence ID" value="ACRNAN_scaffold10103.g12778.t1"/>
    <property type="gene ID" value="ACRNAN_scaffold10103.g12778"/>
</dbReference>